<dbReference type="GO" id="GO:0002098">
    <property type="term" value="P:tRNA wobble uridine modification"/>
    <property type="evidence" value="ECO:0007669"/>
    <property type="project" value="InterPro"/>
</dbReference>
<keyword evidence="11" id="KW-1185">Reference proteome</keyword>
<feature type="region of interest" description="Disordered" evidence="9">
    <location>
        <begin position="1"/>
        <end position="32"/>
    </location>
</feature>
<dbReference type="Pfam" id="PF05625">
    <property type="entry name" value="PAXNEB"/>
    <property type="match status" value="1"/>
</dbReference>
<evidence type="ECO:0000256" key="2">
    <source>
        <dbReference type="ARBA" id="ARBA00004496"/>
    </source>
</evidence>
<evidence type="ECO:0000256" key="3">
    <source>
        <dbReference type="ARBA" id="ARBA00005043"/>
    </source>
</evidence>
<dbReference type="InterPro" id="IPR008728">
    <property type="entry name" value="Elongator_complex_protein_4"/>
</dbReference>
<dbReference type="CDD" id="cd19494">
    <property type="entry name" value="Elp4"/>
    <property type="match status" value="1"/>
</dbReference>
<dbReference type="OrthoDB" id="289162at2759"/>
<name>A0A4Y9YRN2_9AGAM</name>
<dbReference type="GO" id="GO:0005737">
    <property type="term" value="C:cytoplasm"/>
    <property type="evidence" value="ECO:0007669"/>
    <property type="project" value="UniProtKB-SubCell"/>
</dbReference>
<evidence type="ECO:0000256" key="5">
    <source>
        <dbReference type="ARBA" id="ARBA00020265"/>
    </source>
</evidence>
<dbReference type="UniPathway" id="UPA00988"/>
<reference evidence="10 11" key="1">
    <citation type="submission" date="2019-02" db="EMBL/GenBank/DDBJ databases">
        <title>Genome sequencing of the rare red list fungi Dentipellis fragilis.</title>
        <authorList>
            <person name="Buettner E."/>
            <person name="Kellner H."/>
        </authorList>
    </citation>
    <scope>NUCLEOTIDE SEQUENCE [LARGE SCALE GENOMIC DNA]</scope>
    <source>
        <strain evidence="10 11">DSM 105465</strain>
    </source>
</reference>
<dbReference type="PANTHER" id="PTHR12896">
    <property type="entry name" value="PAX6 NEIGHBOR PROTEIN PAXNEB"/>
    <property type="match status" value="1"/>
</dbReference>
<evidence type="ECO:0000313" key="11">
    <source>
        <dbReference type="Proteomes" id="UP000298327"/>
    </source>
</evidence>
<comment type="similarity">
    <text evidence="4">Belongs to the ELP4 family.</text>
</comment>
<keyword evidence="7" id="KW-0819">tRNA processing</keyword>
<evidence type="ECO:0000256" key="9">
    <source>
        <dbReference type="SAM" id="MobiDB-lite"/>
    </source>
</evidence>
<evidence type="ECO:0000256" key="6">
    <source>
        <dbReference type="ARBA" id="ARBA00022490"/>
    </source>
</evidence>
<feature type="compositionally biased region" description="Polar residues" evidence="9">
    <location>
        <begin position="600"/>
        <end position="614"/>
    </location>
</feature>
<dbReference type="Proteomes" id="UP000298327">
    <property type="component" value="Unassembled WGS sequence"/>
</dbReference>
<accession>A0A4Y9YRN2</accession>
<evidence type="ECO:0000256" key="8">
    <source>
        <dbReference type="ARBA" id="ARBA00023242"/>
    </source>
</evidence>
<organism evidence="10 11">
    <name type="scientific">Dentipellis fragilis</name>
    <dbReference type="NCBI Taxonomy" id="205917"/>
    <lineage>
        <taxon>Eukaryota</taxon>
        <taxon>Fungi</taxon>
        <taxon>Dikarya</taxon>
        <taxon>Basidiomycota</taxon>
        <taxon>Agaricomycotina</taxon>
        <taxon>Agaricomycetes</taxon>
        <taxon>Russulales</taxon>
        <taxon>Hericiaceae</taxon>
        <taxon>Dentipellis</taxon>
    </lineage>
</organism>
<feature type="non-terminal residue" evidence="10">
    <location>
        <position position="614"/>
    </location>
</feature>
<feature type="compositionally biased region" description="Low complexity" evidence="9">
    <location>
        <begin position="588"/>
        <end position="599"/>
    </location>
</feature>
<dbReference type="GO" id="GO:0008023">
    <property type="term" value="C:transcription elongation factor complex"/>
    <property type="evidence" value="ECO:0007669"/>
    <property type="project" value="TreeGrafter"/>
</dbReference>
<feature type="compositionally biased region" description="Basic residues" evidence="9">
    <location>
        <begin position="1"/>
        <end position="14"/>
    </location>
</feature>
<comment type="subcellular location">
    <subcellularLocation>
        <location evidence="2">Cytoplasm</location>
    </subcellularLocation>
    <subcellularLocation>
        <location evidence="1">Nucleus</location>
    </subcellularLocation>
</comment>
<evidence type="ECO:0000256" key="1">
    <source>
        <dbReference type="ARBA" id="ARBA00004123"/>
    </source>
</evidence>
<comment type="pathway">
    <text evidence="3">tRNA modification; 5-methoxycarbonylmethyl-2-thiouridine-tRNA biosynthesis.</text>
</comment>
<feature type="region of interest" description="Disordered" evidence="9">
    <location>
        <begin position="526"/>
        <end position="614"/>
    </location>
</feature>
<dbReference type="STRING" id="205917.A0A4Y9YRN2"/>
<proteinExistence type="inferred from homology"/>
<gene>
    <name evidence="10" type="ORF">EVG20_g6031</name>
</gene>
<comment type="caution">
    <text evidence="10">The sequence shown here is derived from an EMBL/GenBank/DDBJ whole genome shotgun (WGS) entry which is preliminary data.</text>
</comment>
<sequence length="614" mass="65939">MSSFKRKSAVKHTHLPTGTRFSPASPSTTITSTGIPSLDDILGGGLPLSCSLLVLAPDPHSAYGELVQKYFIAQGLACGQRVCVVDDDAEEFVSECMWTPGPSTPSTPDSEEVHDTTSEVDGAAVKIAWRYEQMKQFQTTVSSSNQYLTEEFCLTFDLTCKLSSDVLRRKTGSGDLSFIFVSGTTKPMFSVINEIAMILEESSGQPIRICIPTLGPPQWGDLETQDLLRFVHQLRSLLRRHPHACAAMALPAFMSSDGWGGPGWTEKLSWLVDASITLAAFTADPSLSALFPSHHGLLNIHTLPSPHTLLSPSDRFSILRGISSNSSSAGGGENNLAFKCMRKRLMFETLHLDVEGGVGERRTTPATNAVTSETVGAHTDPSAEPEIGKSAAASLQIQFEEAQKSAALIPSDVAVTETKPAKAKKRVAFQSDRPDLCAHLLCRTTTSGVRSPKQQTNTQRLTDMLNARKVGDGELTVLTPTSPLSAGYQDKPLPAMPGGEEEREGLRASWVDVSQDSDSIHLAYLRDHPSPAFPPTPNSFNSIFSPTRTRPRAPTPSAVMPQSEDSSWSPASFADQPFIPTATAGAYAPDSPSFPPADSLTSSPAQPSHNSHPA</sequence>
<evidence type="ECO:0000313" key="10">
    <source>
        <dbReference type="EMBL" id="TFY64211.1"/>
    </source>
</evidence>
<evidence type="ECO:0000256" key="4">
    <source>
        <dbReference type="ARBA" id="ARBA00007573"/>
    </source>
</evidence>
<dbReference type="Gene3D" id="3.40.50.300">
    <property type="entry name" value="P-loop containing nucleotide triphosphate hydrolases"/>
    <property type="match status" value="1"/>
</dbReference>
<feature type="region of interest" description="Disordered" evidence="9">
    <location>
        <begin position="478"/>
        <end position="504"/>
    </location>
</feature>
<dbReference type="PANTHER" id="PTHR12896:SF1">
    <property type="entry name" value="ELONGATOR COMPLEX PROTEIN 4"/>
    <property type="match status" value="1"/>
</dbReference>
<feature type="compositionally biased region" description="Low complexity" evidence="9">
    <location>
        <begin position="22"/>
        <end position="32"/>
    </location>
</feature>
<dbReference type="EMBL" id="SEOQ01000381">
    <property type="protein sequence ID" value="TFY64211.1"/>
    <property type="molecule type" value="Genomic_DNA"/>
</dbReference>
<keyword evidence="8" id="KW-0539">Nucleus</keyword>
<dbReference type="InterPro" id="IPR027417">
    <property type="entry name" value="P-loop_NTPase"/>
</dbReference>
<protein>
    <recommendedName>
        <fullName evidence="5">Elongator complex protein 4</fullName>
    </recommendedName>
</protein>
<dbReference type="GO" id="GO:0033588">
    <property type="term" value="C:elongator holoenzyme complex"/>
    <property type="evidence" value="ECO:0007669"/>
    <property type="project" value="InterPro"/>
</dbReference>
<dbReference type="AlphaFoldDB" id="A0A4Y9YRN2"/>
<keyword evidence="6" id="KW-0963">Cytoplasm</keyword>
<evidence type="ECO:0000256" key="7">
    <source>
        <dbReference type="ARBA" id="ARBA00022694"/>
    </source>
</evidence>